<keyword evidence="2 8" id="KW-0547">Nucleotide-binding</keyword>
<accession>A0A085WH62</accession>
<dbReference type="GO" id="GO:0005524">
    <property type="term" value="F:ATP binding"/>
    <property type="evidence" value="ECO:0007669"/>
    <property type="project" value="UniProtKB-UniRule"/>
</dbReference>
<keyword evidence="6 8" id="KW-0238">DNA-binding</keyword>
<dbReference type="Pfam" id="PF03477">
    <property type="entry name" value="ATP-cone"/>
    <property type="match status" value="1"/>
</dbReference>
<dbReference type="AlphaFoldDB" id="A0A085WH62"/>
<dbReference type="InterPro" id="IPR005144">
    <property type="entry name" value="ATP-cone_dom"/>
</dbReference>
<evidence type="ECO:0000256" key="5">
    <source>
        <dbReference type="ARBA" id="ARBA00023015"/>
    </source>
</evidence>
<dbReference type="OrthoDB" id="9807461at2"/>
<gene>
    <name evidence="8" type="primary">nrdR</name>
    <name evidence="11" type="ORF">DB31_8378</name>
</gene>
<keyword evidence="8" id="KW-0862">Zinc</keyword>
<dbReference type="GO" id="GO:0045892">
    <property type="term" value="P:negative regulation of DNA-templated transcription"/>
    <property type="evidence" value="ECO:0007669"/>
    <property type="project" value="UniProtKB-UniRule"/>
</dbReference>
<evidence type="ECO:0000259" key="10">
    <source>
        <dbReference type="PROSITE" id="PS51161"/>
    </source>
</evidence>
<keyword evidence="1 8" id="KW-0678">Repressor</keyword>
<dbReference type="STRING" id="394096.DB31_8378"/>
<evidence type="ECO:0000256" key="8">
    <source>
        <dbReference type="HAMAP-Rule" id="MF_00440"/>
    </source>
</evidence>
<evidence type="ECO:0000256" key="3">
    <source>
        <dbReference type="ARBA" id="ARBA00022771"/>
    </source>
</evidence>
<keyword evidence="8" id="KW-0479">Metal-binding</keyword>
<evidence type="ECO:0000256" key="2">
    <source>
        <dbReference type="ARBA" id="ARBA00022741"/>
    </source>
</evidence>
<dbReference type="NCBIfam" id="TIGR00244">
    <property type="entry name" value="transcriptional regulator NrdR"/>
    <property type="match status" value="1"/>
</dbReference>
<dbReference type="Proteomes" id="UP000028725">
    <property type="component" value="Unassembled WGS sequence"/>
</dbReference>
<evidence type="ECO:0000256" key="1">
    <source>
        <dbReference type="ARBA" id="ARBA00022491"/>
    </source>
</evidence>
<evidence type="ECO:0000256" key="4">
    <source>
        <dbReference type="ARBA" id="ARBA00022840"/>
    </source>
</evidence>
<feature type="domain" description="ATP-cone" evidence="10">
    <location>
        <begin position="49"/>
        <end position="139"/>
    </location>
</feature>
<comment type="caution">
    <text evidence="11">The sequence shown here is derived from an EMBL/GenBank/DDBJ whole genome shotgun (WGS) entry which is preliminary data.</text>
</comment>
<keyword evidence="12" id="KW-1185">Reference proteome</keyword>
<keyword evidence="3 8" id="KW-0863">Zinc-finger</keyword>
<dbReference type="PANTHER" id="PTHR30455">
    <property type="entry name" value="TRANSCRIPTIONAL REPRESSOR NRDR"/>
    <property type="match status" value="1"/>
</dbReference>
<dbReference type="HAMAP" id="MF_00440">
    <property type="entry name" value="NrdR"/>
    <property type="match status" value="1"/>
</dbReference>
<proteinExistence type="inferred from homology"/>
<evidence type="ECO:0000256" key="7">
    <source>
        <dbReference type="ARBA" id="ARBA00023163"/>
    </source>
</evidence>
<dbReference type="PROSITE" id="PS51161">
    <property type="entry name" value="ATP_CONE"/>
    <property type="match status" value="1"/>
</dbReference>
<organism evidence="11 12">
    <name type="scientific">Hyalangium minutum</name>
    <dbReference type="NCBI Taxonomy" id="394096"/>
    <lineage>
        <taxon>Bacteria</taxon>
        <taxon>Pseudomonadati</taxon>
        <taxon>Myxococcota</taxon>
        <taxon>Myxococcia</taxon>
        <taxon>Myxococcales</taxon>
        <taxon>Cystobacterineae</taxon>
        <taxon>Archangiaceae</taxon>
        <taxon>Hyalangium</taxon>
    </lineage>
</organism>
<evidence type="ECO:0000256" key="6">
    <source>
        <dbReference type="ARBA" id="ARBA00023125"/>
    </source>
</evidence>
<dbReference type="Pfam" id="PF22811">
    <property type="entry name" value="Zn_ribbon_NrdR"/>
    <property type="match status" value="1"/>
</dbReference>
<evidence type="ECO:0000313" key="12">
    <source>
        <dbReference type="Proteomes" id="UP000028725"/>
    </source>
</evidence>
<feature type="region of interest" description="Disordered" evidence="9">
    <location>
        <begin position="147"/>
        <end position="168"/>
    </location>
</feature>
<name>A0A085WH62_9BACT</name>
<dbReference type="InterPro" id="IPR055173">
    <property type="entry name" value="NrdR-like_N"/>
</dbReference>
<evidence type="ECO:0000256" key="9">
    <source>
        <dbReference type="SAM" id="MobiDB-lite"/>
    </source>
</evidence>
<dbReference type="GO" id="GO:0003677">
    <property type="term" value="F:DNA binding"/>
    <property type="evidence" value="ECO:0007669"/>
    <property type="project" value="UniProtKB-KW"/>
</dbReference>
<comment type="function">
    <text evidence="8">Negatively regulates transcription of bacterial ribonucleotide reductase nrd genes and operons by binding to NrdR-boxes.</text>
</comment>
<keyword evidence="7 8" id="KW-0804">Transcription</keyword>
<evidence type="ECO:0000313" key="11">
    <source>
        <dbReference type="EMBL" id="KFE67025.1"/>
    </source>
</evidence>
<dbReference type="GO" id="GO:0008270">
    <property type="term" value="F:zinc ion binding"/>
    <property type="evidence" value="ECO:0007669"/>
    <property type="project" value="UniProtKB-UniRule"/>
</dbReference>
<dbReference type="PANTHER" id="PTHR30455:SF2">
    <property type="entry name" value="TRANSCRIPTIONAL REPRESSOR NRDR"/>
    <property type="match status" value="1"/>
</dbReference>
<feature type="zinc finger region" evidence="8">
    <location>
        <begin position="3"/>
        <end position="34"/>
    </location>
</feature>
<reference evidence="11 12" key="1">
    <citation type="submission" date="2014-04" db="EMBL/GenBank/DDBJ databases">
        <title>Genome assembly of Hyalangium minutum DSM 14724.</title>
        <authorList>
            <person name="Sharma G."/>
            <person name="Subramanian S."/>
        </authorList>
    </citation>
    <scope>NUCLEOTIDE SEQUENCE [LARGE SCALE GENOMIC DNA]</scope>
    <source>
        <strain evidence="11 12">DSM 14724</strain>
    </source>
</reference>
<keyword evidence="4 8" id="KW-0067">ATP-binding</keyword>
<sequence>MRCPFCQDTENKVIDSRESHEGSVIRRRRECLQCKRRFTTYERVEELYPLIVKKDGRREAFDREKIVNGLKKACEKRPVSADQVEQTVEDIERLLQGMGEKEVASSVIGEEVMRRLRVLDEVAYVRFASVYRSFRDIAEFMNELQELADQSKEGRPNKPQTGKGGQPL</sequence>
<dbReference type="PATRIC" id="fig|394096.3.peg.4419"/>
<dbReference type="RefSeq" id="WP_044190990.1">
    <property type="nucleotide sequence ID" value="NZ_JMCB01000008.1"/>
</dbReference>
<dbReference type="EMBL" id="JMCB01000008">
    <property type="protein sequence ID" value="KFE67025.1"/>
    <property type="molecule type" value="Genomic_DNA"/>
</dbReference>
<keyword evidence="5 8" id="KW-0805">Transcription regulation</keyword>
<comment type="cofactor">
    <cofactor evidence="8">
        <name>Zn(2+)</name>
        <dbReference type="ChEBI" id="CHEBI:29105"/>
    </cofactor>
    <text evidence="8">Binds 1 zinc ion.</text>
</comment>
<protein>
    <recommendedName>
        <fullName evidence="8">Transcriptional repressor NrdR</fullName>
    </recommendedName>
</protein>
<comment type="similarity">
    <text evidence="8">Belongs to the NrdR family.</text>
</comment>
<dbReference type="InterPro" id="IPR003796">
    <property type="entry name" value="RNR_NrdR-like"/>
</dbReference>